<dbReference type="InterPro" id="IPR032710">
    <property type="entry name" value="NTF2-like_dom_sf"/>
</dbReference>
<reference evidence="3" key="1">
    <citation type="journal article" date="2014" name="Int. J. Syst. Evol. Microbiol.">
        <title>Complete genome sequence of Corynebacterium casei LMG S-19264T (=DSM 44701T), isolated from a smear-ripened cheese.</title>
        <authorList>
            <consortium name="US DOE Joint Genome Institute (JGI-PGF)"/>
            <person name="Walter F."/>
            <person name="Albersmeier A."/>
            <person name="Kalinowski J."/>
            <person name="Ruckert C."/>
        </authorList>
    </citation>
    <scope>NUCLEOTIDE SEQUENCE</scope>
    <source>
        <strain evidence="3">JCM 3313</strain>
    </source>
</reference>
<protein>
    <recommendedName>
        <fullName evidence="2">SnoaL-like domain-containing protein</fullName>
    </recommendedName>
</protein>
<sequence>MNEHARYEAHQRVLAAAVPFADRDVIAAVLADADSAMAESAVAAHIGRIAATGVDFASWASTVRPLLSGRAFLLRRLDEWCLFDEVRKGVVPEEERLRSASDWLQRKISAEAVSPDLLELLATTSRTKRVRAEAARRRREHPPPTPPRPGAAEVIREHVDAFNSRDLEGLLAGFTDDAVWITGTSVARGRAELAELFGNAMAGLLPSLVVDNLLVVGDRAACQLTEELSDGGERLTFSIAGFYQLRDGRIASAKIYREGSAEIA</sequence>
<dbReference type="Proteomes" id="UP000639606">
    <property type="component" value="Unassembled WGS sequence"/>
</dbReference>
<feature type="domain" description="SnoaL-like" evidence="2">
    <location>
        <begin position="155"/>
        <end position="252"/>
    </location>
</feature>
<dbReference type="SUPFAM" id="SSF54427">
    <property type="entry name" value="NTF2-like"/>
    <property type="match status" value="1"/>
</dbReference>
<dbReference type="Pfam" id="PF12680">
    <property type="entry name" value="SnoaL_2"/>
    <property type="match status" value="1"/>
</dbReference>
<proteinExistence type="predicted"/>
<reference evidence="3" key="2">
    <citation type="submission" date="2020-09" db="EMBL/GenBank/DDBJ databases">
        <authorList>
            <person name="Sun Q."/>
            <person name="Ohkuma M."/>
        </authorList>
    </citation>
    <scope>NUCLEOTIDE SEQUENCE</scope>
    <source>
        <strain evidence="3">JCM 3313</strain>
    </source>
</reference>
<evidence type="ECO:0000313" key="3">
    <source>
        <dbReference type="EMBL" id="GGP66685.1"/>
    </source>
</evidence>
<dbReference type="Gene3D" id="3.10.450.50">
    <property type="match status" value="1"/>
</dbReference>
<feature type="region of interest" description="Disordered" evidence="1">
    <location>
        <begin position="132"/>
        <end position="151"/>
    </location>
</feature>
<keyword evidence="4" id="KW-1185">Reference proteome</keyword>
<comment type="caution">
    <text evidence="3">The sequence shown here is derived from an EMBL/GenBank/DDBJ whole genome shotgun (WGS) entry which is preliminary data.</text>
</comment>
<evidence type="ECO:0000313" key="4">
    <source>
        <dbReference type="Proteomes" id="UP000639606"/>
    </source>
</evidence>
<organism evidence="3 4">
    <name type="scientific">Saccharothrix coeruleofusca</name>
    <dbReference type="NCBI Taxonomy" id="33919"/>
    <lineage>
        <taxon>Bacteria</taxon>
        <taxon>Bacillati</taxon>
        <taxon>Actinomycetota</taxon>
        <taxon>Actinomycetes</taxon>
        <taxon>Pseudonocardiales</taxon>
        <taxon>Pseudonocardiaceae</taxon>
        <taxon>Saccharothrix</taxon>
    </lineage>
</organism>
<evidence type="ECO:0000259" key="2">
    <source>
        <dbReference type="Pfam" id="PF12680"/>
    </source>
</evidence>
<evidence type="ECO:0000256" key="1">
    <source>
        <dbReference type="SAM" id="MobiDB-lite"/>
    </source>
</evidence>
<dbReference type="RefSeq" id="WP_229795976.1">
    <property type="nucleotide sequence ID" value="NZ_BMRG01000009.1"/>
</dbReference>
<accession>A0A918EFT9</accession>
<dbReference type="EMBL" id="BMRG01000009">
    <property type="protein sequence ID" value="GGP66685.1"/>
    <property type="molecule type" value="Genomic_DNA"/>
</dbReference>
<dbReference type="InterPro" id="IPR037401">
    <property type="entry name" value="SnoaL-like"/>
</dbReference>
<name>A0A918EFT9_9PSEU</name>
<gene>
    <name evidence="3" type="ORF">GCM10010185_44350</name>
</gene>
<dbReference type="AlphaFoldDB" id="A0A918EFT9"/>